<organism evidence="2 3">
    <name type="scientific">Penicillium subrubescens</name>
    <dbReference type="NCBI Taxonomy" id="1316194"/>
    <lineage>
        <taxon>Eukaryota</taxon>
        <taxon>Fungi</taxon>
        <taxon>Dikarya</taxon>
        <taxon>Ascomycota</taxon>
        <taxon>Pezizomycotina</taxon>
        <taxon>Eurotiomycetes</taxon>
        <taxon>Eurotiomycetidae</taxon>
        <taxon>Eurotiales</taxon>
        <taxon>Aspergillaceae</taxon>
        <taxon>Penicillium</taxon>
    </lineage>
</organism>
<name>A0A1Q5UF51_9EURO</name>
<dbReference type="EMBL" id="MNBE01000304">
    <property type="protein sequence ID" value="OKP11089.1"/>
    <property type="molecule type" value="Genomic_DNA"/>
</dbReference>
<reference evidence="2 3" key="1">
    <citation type="submission" date="2016-10" db="EMBL/GenBank/DDBJ databases">
        <title>Genome sequence of the ascomycete fungus Penicillium subrubescens.</title>
        <authorList>
            <person name="De Vries R.P."/>
            <person name="Peng M."/>
            <person name="Dilokpimol A."/>
            <person name="Hilden K."/>
            <person name="Makela M.R."/>
            <person name="Grigoriev I."/>
            <person name="Riley R."/>
            <person name="Granchi Z."/>
        </authorList>
    </citation>
    <scope>NUCLEOTIDE SEQUENCE [LARGE SCALE GENOMIC DNA]</scope>
    <source>
        <strain evidence="2 3">CBS 132785</strain>
    </source>
</reference>
<dbReference type="Proteomes" id="UP000186955">
    <property type="component" value="Unassembled WGS sequence"/>
</dbReference>
<comment type="caution">
    <text evidence="2">The sequence shown here is derived from an EMBL/GenBank/DDBJ whole genome shotgun (WGS) entry which is preliminary data.</text>
</comment>
<accession>A0A1Q5UF51</accession>
<dbReference type="SUPFAM" id="SSF159245">
    <property type="entry name" value="AttH-like"/>
    <property type="match status" value="1"/>
</dbReference>
<sequence length="152" mass="16872">MQSHSIGPPMRMWHRDRSEFHAGLLATWLAYFDEVNPSVFDWWYFDAVSVSDPRESLMVIFFTTTAAAFPWLPSNESSVLIAYLWVSFANGTIFEEYVPATIATVAGGEDASSPSSGNWSSTGLSWAASQDDLSQYEVIISSKQMQAKGDLV</sequence>
<dbReference type="Pfam" id="PF24137">
    <property type="entry name" value="DA_N"/>
    <property type="match status" value="1"/>
</dbReference>
<evidence type="ECO:0000313" key="2">
    <source>
        <dbReference type="EMBL" id="OKP11089.1"/>
    </source>
</evidence>
<evidence type="ECO:0000259" key="1">
    <source>
        <dbReference type="Pfam" id="PF24137"/>
    </source>
</evidence>
<keyword evidence="3" id="KW-1185">Reference proteome</keyword>
<dbReference type="AlphaFoldDB" id="A0A1Q5UF51"/>
<gene>
    <name evidence="2" type="ORF">PENSUB_3459</name>
</gene>
<evidence type="ECO:0000313" key="3">
    <source>
        <dbReference type="Proteomes" id="UP000186955"/>
    </source>
</evidence>
<proteinExistence type="predicted"/>
<dbReference type="STRING" id="1316194.A0A1Q5UF51"/>
<protein>
    <recommendedName>
        <fullName evidence="1">Diels-Alderase N-terminal domain-containing protein</fullName>
    </recommendedName>
</protein>
<feature type="domain" description="Diels-Alderase N-terminal" evidence="1">
    <location>
        <begin position="30"/>
        <end position="144"/>
    </location>
</feature>
<dbReference type="InterPro" id="IPR056402">
    <property type="entry name" value="DA_N"/>
</dbReference>